<evidence type="ECO:0000256" key="7">
    <source>
        <dbReference type="RuleBase" id="RU003346"/>
    </source>
</evidence>
<gene>
    <name evidence="10" type="ORF">BB559_006573</name>
</gene>
<dbReference type="PANTHER" id="PTHR23503">
    <property type="entry name" value="SOLUTE CARRIER FAMILY 2"/>
    <property type="match status" value="1"/>
</dbReference>
<feature type="domain" description="Major facilitator superfamily (MFS) profile" evidence="9">
    <location>
        <begin position="21"/>
        <end position="468"/>
    </location>
</feature>
<evidence type="ECO:0000256" key="8">
    <source>
        <dbReference type="SAM" id="Phobius"/>
    </source>
</evidence>
<feature type="transmembrane region" description="Helical" evidence="8">
    <location>
        <begin position="166"/>
        <end position="188"/>
    </location>
</feature>
<dbReference type="Proteomes" id="UP000245699">
    <property type="component" value="Unassembled WGS sequence"/>
</dbReference>
<sequence>MDSKDTSAPDSPKLTWICLLYTFFASISTFQYGYKISELNTPKDAIINCSSTSGSLARSIISKSSKIPKCLPMSESLFALSTSIFAIGGFLGSFVSGSFCDRFGRKKTLLYNSFIYFLGSLLETLALHPIMLVVGRFISGFACGLAVVAAPMYLTEISPIKYRGTLNLINQLNIMFGIFCAQMMGYLLGSLEHWRLVLGFAVAASFVNFATMFLVVESPKYLLSINDYEGAKHSLTKLRGTSDVTEELDSWKSLETDINAQGAETNETEKQKINVFSIFKLKKYRHPVIIVILLQIGQQLSGISIVFSYSYAIFTDMFSAHISAVLTIMIGVILVVFCVVSTIVVDRMNRKTLLFLTKGGMFVFLLLFCVSKFRSIDMLSVVSLLVITAFFALGYAALPALITTELFDTPAIAAGTSISISVNWIAQFIIGVTFFSMQNAMGNYTFVFFLVTVPIFGAIYYFYLPETKNKTFDQISKKFVF</sequence>
<evidence type="ECO:0000256" key="6">
    <source>
        <dbReference type="ARBA" id="ARBA00023136"/>
    </source>
</evidence>
<feature type="transmembrane region" description="Helical" evidence="8">
    <location>
        <begin position="77"/>
        <end position="97"/>
    </location>
</feature>
<evidence type="ECO:0000313" key="11">
    <source>
        <dbReference type="Proteomes" id="UP000245699"/>
    </source>
</evidence>
<dbReference type="SUPFAM" id="SSF103473">
    <property type="entry name" value="MFS general substrate transporter"/>
    <property type="match status" value="1"/>
</dbReference>
<dbReference type="PANTHER" id="PTHR23503:SF8">
    <property type="entry name" value="FACILITATED GLUCOSE TRANSPORTER PROTEIN 1"/>
    <property type="match status" value="1"/>
</dbReference>
<evidence type="ECO:0000259" key="9">
    <source>
        <dbReference type="PROSITE" id="PS50850"/>
    </source>
</evidence>
<evidence type="ECO:0000256" key="1">
    <source>
        <dbReference type="ARBA" id="ARBA00004141"/>
    </source>
</evidence>
<feature type="transmembrane region" description="Helical" evidence="8">
    <location>
        <begin position="441"/>
        <end position="463"/>
    </location>
</feature>
<comment type="subcellular location">
    <subcellularLocation>
        <location evidence="1">Membrane</location>
        <topology evidence="1">Multi-pass membrane protein</topology>
    </subcellularLocation>
</comment>
<dbReference type="InterPro" id="IPR005828">
    <property type="entry name" value="MFS_sugar_transport-like"/>
</dbReference>
<dbReference type="Gene3D" id="1.20.1250.20">
    <property type="entry name" value="MFS general substrate transporter like domains"/>
    <property type="match status" value="1"/>
</dbReference>
<name>A0A2T9Y1R6_9FUNG</name>
<feature type="transmembrane region" description="Helical" evidence="8">
    <location>
        <begin position="320"/>
        <end position="345"/>
    </location>
</feature>
<dbReference type="GO" id="GO:0015149">
    <property type="term" value="F:hexose transmembrane transporter activity"/>
    <property type="evidence" value="ECO:0007669"/>
    <property type="project" value="TreeGrafter"/>
</dbReference>
<keyword evidence="4 8" id="KW-0812">Transmembrane</keyword>
<dbReference type="InterPro" id="IPR036259">
    <property type="entry name" value="MFS_trans_sf"/>
</dbReference>
<proteinExistence type="inferred from homology"/>
<dbReference type="Pfam" id="PF00083">
    <property type="entry name" value="Sugar_tr"/>
    <property type="match status" value="1"/>
</dbReference>
<evidence type="ECO:0000256" key="3">
    <source>
        <dbReference type="ARBA" id="ARBA00022448"/>
    </source>
</evidence>
<feature type="transmembrane region" description="Helical" evidence="8">
    <location>
        <begin position="410"/>
        <end position="435"/>
    </location>
</feature>
<dbReference type="PRINTS" id="PR00171">
    <property type="entry name" value="SUGRTRNSPORT"/>
</dbReference>
<reference evidence="10 11" key="1">
    <citation type="journal article" date="2018" name="MBio">
        <title>Comparative Genomics Reveals the Core Gene Toolbox for the Fungus-Insect Symbiosis.</title>
        <authorList>
            <person name="Wang Y."/>
            <person name="Stata M."/>
            <person name="Wang W."/>
            <person name="Stajich J.E."/>
            <person name="White M.M."/>
            <person name="Moncalvo J.M."/>
        </authorList>
    </citation>
    <scope>NUCLEOTIDE SEQUENCE [LARGE SCALE GENOMIC DNA]</scope>
    <source>
        <strain evidence="10 11">AUS-77-4</strain>
    </source>
</reference>
<comment type="similarity">
    <text evidence="2 7">Belongs to the major facilitator superfamily. Sugar transporter (TC 2.A.1.1) family.</text>
</comment>
<dbReference type="InterPro" id="IPR003663">
    <property type="entry name" value="Sugar/inositol_transpt"/>
</dbReference>
<feature type="transmembrane region" description="Helical" evidence="8">
    <location>
        <begin position="379"/>
        <end position="398"/>
    </location>
</feature>
<accession>A0A2T9Y1R6</accession>
<organism evidence="10 11">
    <name type="scientific">Furculomyces boomerangus</name>
    <dbReference type="NCBI Taxonomy" id="61424"/>
    <lineage>
        <taxon>Eukaryota</taxon>
        <taxon>Fungi</taxon>
        <taxon>Fungi incertae sedis</taxon>
        <taxon>Zoopagomycota</taxon>
        <taxon>Kickxellomycotina</taxon>
        <taxon>Harpellomycetes</taxon>
        <taxon>Harpellales</taxon>
        <taxon>Harpellaceae</taxon>
        <taxon>Furculomyces</taxon>
    </lineage>
</organism>
<keyword evidence="11" id="KW-1185">Reference proteome</keyword>
<dbReference type="GO" id="GO:0016020">
    <property type="term" value="C:membrane"/>
    <property type="evidence" value="ECO:0007669"/>
    <property type="project" value="UniProtKB-SubCell"/>
</dbReference>
<feature type="transmembrane region" description="Helical" evidence="8">
    <location>
        <begin position="194"/>
        <end position="216"/>
    </location>
</feature>
<evidence type="ECO:0000256" key="2">
    <source>
        <dbReference type="ARBA" id="ARBA00010992"/>
    </source>
</evidence>
<evidence type="ECO:0000313" key="10">
    <source>
        <dbReference type="EMBL" id="PVU86275.1"/>
    </source>
</evidence>
<dbReference type="STRING" id="61424.A0A2T9Y1R6"/>
<dbReference type="InterPro" id="IPR020846">
    <property type="entry name" value="MFS_dom"/>
</dbReference>
<evidence type="ECO:0000256" key="5">
    <source>
        <dbReference type="ARBA" id="ARBA00022989"/>
    </source>
</evidence>
<keyword evidence="5 8" id="KW-1133">Transmembrane helix</keyword>
<feature type="transmembrane region" description="Helical" evidence="8">
    <location>
        <begin position="137"/>
        <end position="154"/>
    </location>
</feature>
<feature type="transmembrane region" description="Helical" evidence="8">
    <location>
        <begin position="109"/>
        <end position="131"/>
    </location>
</feature>
<dbReference type="InterPro" id="IPR005829">
    <property type="entry name" value="Sugar_transporter_CS"/>
</dbReference>
<evidence type="ECO:0000256" key="4">
    <source>
        <dbReference type="ARBA" id="ARBA00022692"/>
    </source>
</evidence>
<keyword evidence="6 8" id="KW-0472">Membrane</keyword>
<dbReference type="PROSITE" id="PS50850">
    <property type="entry name" value="MFS"/>
    <property type="match status" value="1"/>
</dbReference>
<feature type="transmembrane region" description="Helical" evidence="8">
    <location>
        <begin position="288"/>
        <end position="314"/>
    </location>
</feature>
<feature type="transmembrane region" description="Helical" evidence="8">
    <location>
        <begin position="14"/>
        <end position="34"/>
    </location>
</feature>
<dbReference type="AlphaFoldDB" id="A0A2T9Y1R6"/>
<comment type="caution">
    <text evidence="10">The sequence shown here is derived from an EMBL/GenBank/DDBJ whole genome shotgun (WGS) entry which is preliminary data.</text>
</comment>
<keyword evidence="3 7" id="KW-0813">Transport</keyword>
<dbReference type="InterPro" id="IPR045263">
    <property type="entry name" value="GLUT"/>
</dbReference>
<protein>
    <recommendedName>
        <fullName evidence="9">Major facilitator superfamily (MFS) profile domain-containing protein</fullName>
    </recommendedName>
</protein>
<dbReference type="PROSITE" id="PS00217">
    <property type="entry name" value="SUGAR_TRANSPORT_2"/>
    <property type="match status" value="1"/>
</dbReference>
<dbReference type="EMBL" id="MBFT01000943">
    <property type="protein sequence ID" value="PVU86275.1"/>
    <property type="molecule type" value="Genomic_DNA"/>
</dbReference>
<dbReference type="NCBIfam" id="TIGR00879">
    <property type="entry name" value="SP"/>
    <property type="match status" value="1"/>
</dbReference>
<dbReference type="OrthoDB" id="4540492at2759"/>
<feature type="transmembrane region" description="Helical" evidence="8">
    <location>
        <begin position="352"/>
        <end position="373"/>
    </location>
</feature>